<keyword evidence="3" id="KW-1185">Reference proteome</keyword>
<gene>
    <name evidence="2" type="primary">tssJ</name>
    <name evidence="2" type="ORF">V3I05_06665</name>
</gene>
<keyword evidence="2" id="KW-0449">Lipoprotein</keyword>
<dbReference type="EMBL" id="CP145316">
    <property type="protein sequence ID" value="XAM17366.1"/>
    <property type="molecule type" value="Genomic_DNA"/>
</dbReference>
<evidence type="ECO:0000313" key="3">
    <source>
        <dbReference type="Proteomes" id="UP001434737"/>
    </source>
</evidence>
<evidence type="ECO:0000313" key="2">
    <source>
        <dbReference type="EMBL" id="XAM17366.1"/>
    </source>
</evidence>
<protein>
    <submittedName>
        <fullName evidence="2">Type VI secretion system lipoprotein TssJ</fullName>
    </submittedName>
</protein>
<sequence>MRYIQLHISFCILVCFMGLAISGCSSPIKIQAFNQADSNLNNRGDNVPVTLIIYQLKDISKFKQSSIQDVSTRGNVVLGRDIVDFIKVQVPPNEIDVPVAEFAKKEGKYIGVLALFANPQDKKQKFYKKLNRVFSNKIKLNIATEGIMQHKKSKQSQDKDTKADDTAGENNIKDLFNEQ</sequence>
<feature type="compositionally biased region" description="Basic and acidic residues" evidence="1">
    <location>
        <begin position="155"/>
        <end position="179"/>
    </location>
</feature>
<dbReference type="Gene3D" id="2.60.40.4150">
    <property type="entry name" value="Type VI secretion system, lipoprotein SciN"/>
    <property type="match status" value="1"/>
</dbReference>
<dbReference type="NCBIfam" id="TIGR03352">
    <property type="entry name" value="VI_chp_3"/>
    <property type="match status" value="1"/>
</dbReference>
<reference evidence="2 3" key="1">
    <citation type="submission" date="2024-02" db="EMBL/GenBank/DDBJ databases">
        <title>Genome and pathogenicity analysis of Helicobacter mastomyrinus isolated from mice.</title>
        <authorList>
            <person name="Zhu L."/>
        </authorList>
    </citation>
    <scope>NUCLEOTIDE SEQUENCE [LARGE SCALE GENOMIC DNA]</scope>
    <source>
        <strain evidence="2 3">Hm-17</strain>
    </source>
</reference>
<dbReference type="Proteomes" id="UP001434737">
    <property type="component" value="Chromosome"/>
</dbReference>
<feature type="region of interest" description="Disordered" evidence="1">
    <location>
        <begin position="148"/>
        <end position="179"/>
    </location>
</feature>
<dbReference type="RefSeq" id="WP_300451700.1">
    <property type="nucleotide sequence ID" value="NZ_CP145316.1"/>
</dbReference>
<name>A0ABZ3F2J5_9HELI</name>
<dbReference type="InterPro" id="IPR017734">
    <property type="entry name" value="T6SS_SciN"/>
</dbReference>
<evidence type="ECO:0000256" key="1">
    <source>
        <dbReference type="SAM" id="MobiDB-lite"/>
    </source>
</evidence>
<dbReference type="PROSITE" id="PS51257">
    <property type="entry name" value="PROKAR_LIPOPROTEIN"/>
    <property type="match status" value="1"/>
</dbReference>
<dbReference type="InterPro" id="IPR038706">
    <property type="entry name" value="Type_VI_SciN-like_sf"/>
</dbReference>
<accession>A0ABZ3F2J5</accession>
<organism evidence="2 3">
    <name type="scientific">Helicobacter mastomyrinus</name>
    <dbReference type="NCBI Taxonomy" id="287948"/>
    <lineage>
        <taxon>Bacteria</taxon>
        <taxon>Pseudomonadati</taxon>
        <taxon>Campylobacterota</taxon>
        <taxon>Epsilonproteobacteria</taxon>
        <taxon>Campylobacterales</taxon>
        <taxon>Helicobacteraceae</taxon>
        <taxon>Helicobacter</taxon>
    </lineage>
</organism>
<dbReference type="Pfam" id="PF12790">
    <property type="entry name" value="T6SS-SciN"/>
    <property type="match status" value="1"/>
</dbReference>
<proteinExistence type="predicted"/>